<dbReference type="GO" id="GO:0007165">
    <property type="term" value="P:signal transduction"/>
    <property type="evidence" value="ECO:0007669"/>
    <property type="project" value="TreeGrafter"/>
</dbReference>
<dbReference type="GO" id="GO:0000082">
    <property type="term" value="P:G1/S transition of mitotic cell cycle"/>
    <property type="evidence" value="ECO:0007669"/>
    <property type="project" value="TreeGrafter"/>
</dbReference>
<evidence type="ECO:0000256" key="8">
    <source>
        <dbReference type="ARBA" id="ARBA00047811"/>
    </source>
</evidence>
<evidence type="ECO:0000256" key="3">
    <source>
        <dbReference type="ARBA" id="ARBA00022527"/>
    </source>
</evidence>
<dbReference type="PROSITE" id="PS00108">
    <property type="entry name" value="PROTEIN_KINASE_ST"/>
    <property type="match status" value="1"/>
</dbReference>
<dbReference type="GO" id="GO:0005737">
    <property type="term" value="C:cytoplasm"/>
    <property type="evidence" value="ECO:0007669"/>
    <property type="project" value="TreeGrafter"/>
</dbReference>
<dbReference type="PROSITE" id="PS50011">
    <property type="entry name" value="PROTEIN_KINASE_DOM"/>
    <property type="match status" value="1"/>
</dbReference>
<dbReference type="EMBL" id="REGN01001644">
    <property type="protein sequence ID" value="RNA33409.1"/>
    <property type="molecule type" value="Genomic_DNA"/>
</dbReference>
<dbReference type="GO" id="GO:0010389">
    <property type="term" value="P:regulation of G2/M transition of mitotic cell cycle"/>
    <property type="evidence" value="ECO:0007669"/>
    <property type="project" value="TreeGrafter"/>
</dbReference>
<keyword evidence="5 10" id="KW-0547">Nucleotide-binding</keyword>
<comment type="catalytic activity">
    <reaction evidence="9">
        <text>L-seryl-[protein] + ATP = O-phospho-L-seryl-[protein] + ADP + H(+)</text>
        <dbReference type="Rhea" id="RHEA:17989"/>
        <dbReference type="Rhea" id="RHEA-COMP:9863"/>
        <dbReference type="Rhea" id="RHEA-COMP:11604"/>
        <dbReference type="ChEBI" id="CHEBI:15378"/>
        <dbReference type="ChEBI" id="CHEBI:29999"/>
        <dbReference type="ChEBI" id="CHEBI:30616"/>
        <dbReference type="ChEBI" id="CHEBI:83421"/>
        <dbReference type="ChEBI" id="CHEBI:456216"/>
        <dbReference type="EC" id="2.7.11.22"/>
    </reaction>
</comment>
<reference evidence="13 14" key="1">
    <citation type="journal article" date="2018" name="Sci. Rep.">
        <title>Genomic signatures of local adaptation to the degree of environmental predictability in rotifers.</title>
        <authorList>
            <person name="Franch-Gras L."/>
            <person name="Hahn C."/>
            <person name="Garcia-Roger E.M."/>
            <person name="Carmona M.J."/>
            <person name="Serra M."/>
            <person name="Gomez A."/>
        </authorList>
    </citation>
    <scope>NUCLEOTIDE SEQUENCE [LARGE SCALE GENOMIC DNA]</scope>
    <source>
        <strain evidence="13">HYR1</strain>
    </source>
</reference>
<evidence type="ECO:0000256" key="5">
    <source>
        <dbReference type="ARBA" id="ARBA00022741"/>
    </source>
</evidence>
<dbReference type="SMART" id="SM00220">
    <property type="entry name" value="S_TKc"/>
    <property type="match status" value="1"/>
</dbReference>
<dbReference type="OrthoDB" id="1732493at2759"/>
<evidence type="ECO:0000256" key="7">
    <source>
        <dbReference type="ARBA" id="ARBA00022840"/>
    </source>
</evidence>
<comment type="similarity">
    <text evidence="1">Belongs to the protein kinase superfamily. CMGC Ser/Thr protein kinase family. CDC2/CDKX subfamily.</text>
</comment>
<evidence type="ECO:0000256" key="2">
    <source>
        <dbReference type="ARBA" id="ARBA00012425"/>
    </source>
</evidence>
<dbReference type="InterPro" id="IPR017441">
    <property type="entry name" value="Protein_kinase_ATP_BS"/>
</dbReference>
<comment type="caution">
    <text evidence="13">The sequence shown here is derived from an EMBL/GenBank/DDBJ whole genome shotgun (WGS) entry which is preliminary data.</text>
</comment>
<comment type="catalytic activity">
    <reaction evidence="8">
        <text>L-threonyl-[protein] + ATP = O-phospho-L-threonyl-[protein] + ADP + H(+)</text>
        <dbReference type="Rhea" id="RHEA:46608"/>
        <dbReference type="Rhea" id="RHEA-COMP:11060"/>
        <dbReference type="Rhea" id="RHEA-COMP:11605"/>
        <dbReference type="ChEBI" id="CHEBI:15378"/>
        <dbReference type="ChEBI" id="CHEBI:30013"/>
        <dbReference type="ChEBI" id="CHEBI:30616"/>
        <dbReference type="ChEBI" id="CHEBI:61977"/>
        <dbReference type="ChEBI" id="CHEBI:456216"/>
        <dbReference type="EC" id="2.7.11.22"/>
    </reaction>
</comment>
<dbReference type="Pfam" id="PF00069">
    <property type="entry name" value="Pkinase"/>
    <property type="match status" value="1"/>
</dbReference>
<keyword evidence="14" id="KW-1185">Reference proteome</keyword>
<proteinExistence type="inferred from homology"/>
<dbReference type="PANTHER" id="PTHR24056:SF472">
    <property type="entry name" value="CYCLIN-DEPENDENT KINASE 4, ISOFORM A"/>
    <property type="match status" value="1"/>
</dbReference>
<accession>A0A3M7SCF4</accession>
<organism evidence="13 14">
    <name type="scientific">Brachionus plicatilis</name>
    <name type="common">Marine rotifer</name>
    <name type="synonym">Brachionus muelleri</name>
    <dbReference type="NCBI Taxonomy" id="10195"/>
    <lineage>
        <taxon>Eukaryota</taxon>
        <taxon>Metazoa</taxon>
        <taxon>Spiralia</taxon>
        <taxon>Gnathifera</taxon>
        <taxon>Rotifera</taxon>
        <taxon>Eurotatoria</taxon>
        <taxon>Monogononta</taxon>
        <taxon>Pseudotrocha</taxon>
        <taxon>Ploima</taxon>
        <taxon>Brachionidae</taxon>
        <taxon>Brachionus</taxon>
    </lineage>
</organism>
<dbReference type="Proteomes" id="UP000276133">
    <property type="component" value="Unassembled WGS sequence"/>
</dbReference>
<dbReference type="InterPro" id="IPR011009">
    <property type="entry name" value="Kinase-like_dom_sf"/>
</dbReference>
<gene>
    <name evidence="13" type="ORF">BpHYR1_048500</name>
</gene>
<dbReference type="AlphaFoldDB" id="A0A3M7SCF4"/>
<dbReference type="InterPro" id="IPR000719">
    <property type="entry name" value="Prot_kinase_dom"/>
</dbReference>
<sequence length="358" mass="40924">MAMSAKNSPLSSQPLYEEISVVGTGAYGTVYKGYDLKTSNIVAMKRIRIQITEEGLPVSTIREIAYLRQLEKYDHKNIVKLLDVINGPRLPSEQSVILIFEFIDYDLNNYIANFSSNLKLEKIYDLMQQMLIGVDFLHTNRIIHRDLKPQNILVTKDGIIKIADFGLARIYSFTTVLTSVVVTLWYRSPEVLLHSTYSSTVDMWSLGCIFAELYLLRPLFMGQSDIDQLYKIFDIMGLPSEQDWPVNSVIPLKSFSTNSNLNKNGDILKKIIPNIDDTGLDLLRNLLNFNMNDRISARNALNHLYFRQFETDSKENSTPVNKLKNCEENGLASLPDITNVFQPNILKRKRIINNSQKS</sequence>
<dbReference type="SUPFAM" id="SSF56112">
    <property type="entry name" value="Protein kinase-like (PK-like)"/>
    <property type="match status" value="1"/>
</dbReference>
<feature type="binding site" evidence="10">
    <location>
        <position position="45"/>
    </location>
    <ligand>
        <name>ATP</name>
        <dbReference type="ChEBI" id="CHEBI:30616"/>
    </ligand>
</feature>
<dbReference type="GO" id="GO:0005524">
    <property type="term" value="F:ATP binding"/>
    <property type="evidence" value="ECO:0007669"/>
    <property type="project" value="UniProtKB-UniRule"/>
</dbReference>
<evidence type="ECO:0000256" key="1">
    <source>
        <dbReference type="ARBA" id="ARBA00006485"/>
    </source>
</evidence>
<evidence type="ECO:0000256" key="10">
    <source>
        <dbReference type="PROSITE-ProRule" id="PRU10141"/>
    </source>
</evidence>
<dbReference type="GO" id="GO:0030332">
    <property type="term" value="F:cyclin binding"/>
    <property type="evidence" value="ECO:0007669"/>
    <property type="project" value="TreeGrafter"/>
</dbReference>
<evidence type="ECO:0000256" key="11">
    <source>
        <dbReference type="RuleBase" id="RU000304"/>
    </source>
</evidence>
<dbReference type="GO" id="GO:0005634">
    <property type="term" value="C:nucleus"/>
    <property type="evidence" value="ECO:0007669"/>
    <property type="project" value="TreeGrafter"/>
</dbReference>
<evidence type="ECO:0000256" key="4">
    <source>
        <dbReference type="ARBA" id="ARBA00022679"/>
    </source>
</evidence>
<dbReference type="FunFam" id="3.30.200.20:FF:000124">
    <property type="entry name" value="Cyclin-dependent kinase 4"/>
    <property type="match status" value="1"/>
</dbReference>
<dbReference type="Gene3D" id="3.30.200.20">
    <property type="entry name" value="Phosphorylase Kinase, domain 1"/>
    <property type="match status" value="1"/>
</dbReference>
<keyword evidence="4" id="KW-0808">Transferase</keyword>
<evidence type="ECO:0000313" key="14">
    <source>
        <dbReference type="Proteomes" id="UP000276133"/>
    </source>
</evidence>
<dbReference type="EC" id="2.7.11.22" evidence="2"/>
<feature type="domain" description="Protein kinase" evidence="12">
    <location>
        <begin position="16"/>
        <end position="306"/>
    </location>
</feature>
<keyword evidence="3 11" id="KW-0723">Serine/threonine-protein kinase</keyword>
<evidence type="ECO:0000313" key="13">
    <source>
        <dbReference type="EMBL" id="RNA33409.1"/>
    </source>
</evidence>
<evidence type="ECO:0000259" key="12">
    <source>
        <dbReference type="PROSITE" id="PS50011"/>
    </source>
</evidence>
<name>A0A3M7SCF4_BRAPC</name>
<dbReference type="PROSITE" id="PS00107">
    <property type="entry name" value="PROTEIN_KINASE_ATP"/>
    <property type="match status" value="1"/>
</dbReference>
<evidence type="ECO:0000256" key="6">
    <source>
        <dbReference type="ARBA" id="ARBA00022777"/>
    </source>
</evidence>
<dbReference type="GO" id="GO:0000307">
    <property type="term" value="C:cyclin-dependent protein kinase holoenzyme complex"/>
    <property type="evidence" value="ECO:0007669"/>
    <property type="project" value="TreeGrafter"/>
</dbReference>
<keyword evidence="6 13" id="KW-0418">Kinase</keyword>
<dbReference type="InterPro" id="IPR050108">
    <property type="entry name" value="CDK"/>
</dbReference>
<evidence type="ECO:0000256" key="9">
    <source>
        <dbReference type="ARBA" id="ARBA00048367"/>
    </source>
</evidence>
<dbReference type="GO" id="GO:0010468">
    <property type="term" value="P:regulation of gene expression"/>
    <property type="evidence" value="ECO:0007669"/>
    <property type="project" value="TreeGrafter"/>
</dbReference>
<dbReference type="STRING" id="10195.A0A3M7SCF4"/>
<protein>
    <recommendedName>
        <fullName evidence="2">cyclin-dependent kinase</fullName>
        <ecNumber evidence="2">2.7.11.22</ecNumber>
    </recommendedName>
</protein>
<dbReference type="FunFam" id="1.10.510.10:FF:000624">
    <property type="entry name" value="Mitogen-activated protein kinase"/>
    <property type="match status" value="1"/>
</dbReference>
<keyword evidence="7 10" id="KW-0067">ATP-binding</keyword>
<dbReference type="GO" id="GO:0004693">
    <property type="term" value="F:cyclin-dependent protein serine/threonine kinase activity"/>
    <property type="evidence" value="ECO:0007669"/>
    <property type="project" value="UniProtKB-EC"/>
</dbReference>
<dbReference type="InterPro" id="IPR008271">
    <property type="entry name" value="Ser/Thr_kinase_AS"/>
</dbReference>
<dbReference type="Gene3D" id="1.10.510.10">
    <property type="entry name" value="Transferase(Phosphotransferase) domain 1"/>
    <property type="match status" value="1"/>
</dbReference>
<dbReference type="PANTHER" id="PTHR24056">
    <property type="entry name" value="CELL DIVISION PROTEIN KINASE"/>
    <property type="match status" value="1"/>
</dbReference>